<evidence type="ECO:0008006" key="5">
    <source>
        <dbReference type="Google" id="ProtNLM"/>
    </source>
</evidence>
<proteinExistence type="predicted"/>
<feature type="region of interest" description="Disordered" evidence="1">
    <location>
        <begin position="125"/>
        <end position="148"/>
    </location>
</feature>
<name>A0A972JEC0_9FLAO</name>
<feature type="signal peptide" evidence="2">
    <location>
        <begin position="1"/>
        <end position="18"/>
    </location>
</feature>
<evidence type="ECO:0000313" key="3">
    <source>
        <dbReference type="EMBL" id="NMH26714.1"/>
    </source>
</evidence>
<keyword evidence="4" id="KW-1185">Reference proteome</keyword>
<dbReference type="AlphaFoldDB" id="A0A972JEC0"/>
<evidence type="ECO:0000256" key="2">
    <source>
        <dbReference type="SAM" id="SignalP"/>
    </source>
</evidence>
<protein>
    <recommendedName>
        <fullName evidence="5">Periplasmic heavy metal sensor</fullName>
    </recommendedName>
</protein>
<accession>A0A972JEC0</accession>
<dbReference type="RefSeq" id="WP_169525723.1">
    <property type="nucleotide sequence ID" value="NZ_JAAMPU010000095.1"/>
</dbReference>
<dbReference type="EMBL" id="JAAMPU010000095">
    <property type="protein sequence ID" value="NMH26714.1"/>
    <property type="molecule type" value="Genomic_DNA"/>
</dbReference>
<keyword evidence="2" id="KW-0732">Signal</keyword>
<feature type="chain" id="PRO_5037868773" description="Periplasmic heavy metal sensor" evidence="2">
    <location>
        <begin position="19"/>
        <end position="148"/>
    </location>
</feature>
<reference evidence="3" key="1">
    <citation type="submission" date="2020-02" db="EMBL/GenBank/DDBJ databases">
        <title>Flavobacterium sp. genome.</title>
        <authorList>
            <person name="Jung H.S."/>
            <person name="Baek J.H."/>
            <person name="Jeon C.O."/>
        </authorList>
    </citation>
    <scope>NUCLEOTIDE SEQUENCE</scope>
    <source>
        <strain evidence="3">SE-s28</strain>
    </source>
</reference>
<organism evidence="3 4">
    <name type="scientific">Flavobacterium silvaticum</name>
    <dbReference type="NCBI Taxonomy" id="1852020"/>
    <lineage>
        <taxon>Bacteria</taxon>
        <taxon>Pseudomonadati</taxon>
        <taxon>Bacteroidota</taxon>
        <taxon>Flavobacteriia</taxon>
        <taxon>Flavobacteriales</taxon>
        <taxon>Flavobacteriaceae</taxon>
        <taxon>Flavobacterium</taxon>
    </lineage>
</organism>
<sequence>MKPVIATLILLVNMAAFAQPENRHHDKKHPELTLEQKKSLRLKKLTLDLDLSNSQQKDMALLIDEQMTSGKAMMDEMKAKRESGQKPTADEIYAHKSQMLDQRIAINEKAKKILDKNQYETWKRLQDKAVRHNKETRKNHKQPKHEQE</sequence>
<dbReference type="Proteomes" id="UP000712080">
    <property type="component" value="Unassembled WGS sequence"/>
</dbReference>
<gene>
    <name evidence="3" type="ORF">G6047_01615</name>
</gene>
<evidence type="ECO:0000313" key="4">
    <source>
        <dbReference type="Proteomes" id="UP000712080"/>
    </source>
</evidence>
<comment type="caution">
    <text evidence="3">The sequence shown here is derived from an EMBL/GenBank/DDBJ whole genome shotgun (WGS) entry which is preliminary data.</text>
</comment>
<evidence type="ECO:0000256" key="1">
    <source>
        <dbReference type="SAM" id="MobiDB-lite"/>
    </source>
</evidence>
<feature type="compositionally biased region" description="Basic residues" evidence="1">
    <location>
        <begin position="134"/>
        <end position="148"/>
    </location>
</feature>